<comment type="subunit">
    <text evidence="1 10">Homodimer.</text>
</comment>
<dbReference type="Pfam" id="PF00579">
    <property type="entry name" value="tRNA-synt_1b"/>
    <property type="match status" value="1"/>
</dbReference>
<accession>A0A182C744</accession>
<keyword evidence="14" id="KW-1185">Reference proteome</keyword>
<dbReference type="PRINTS" id="PR01040">
    <property type="entry name" value="TRNASYNTHTYR"/>
</dbReference>
<evidence type="ECO:0000256" key="11">
    <source>
        <dbReference type="PROSITE-ProRule" id="PRU00182"/>
    </source>
</evidence>
<protein>
    <recommendedName>
        <fullName evidence="10">Tyrosine--tRNA ligase</fullName>
        <ecNumber evidence="10">6.1.1.1</ecNumber>
    </recommendedName>
    <alternativeName>
        <fullName evidence="10">Tyrosyl-tRNA synthetase</fullName>
        <shortName evidence="10">TyrRS</shortName>
    </alternativeName>
</protein>
<keyword evidence="7 10" id="KW-0648">Protein biosynthesis</keyword>
<dbReference type="InterPro" id="IPR036986">
    <property type="entry name" value="S4_RNA-bd_sf"/>
</dbReference>
<keyword evidence="6 11" id="KW-0694">RNA-binding</keyword>
<name>A0A182C744_9BACT</name>
<dbReference type="GO" id="GO:0005829">
    <property type="term" value="C:cytosol"/>
    <property type="evidence" value="ECO:0007669"/>
    <property type="project" value="TreeGrafter"/>
</dbReference>
<feature type="short sequence motif" description="'KMSKS' region" evidence="10">
    <location>
        <begin position="226"/>
        <end position="230"/>
    </location>
</feature>
<dbReference type="InterPro" id="IPR054608">
    <property type="entry name" value="SYY-like_C"/>
</dbReference>
<dbReference type="Pfam" id="PF22421">
    <property type="entry name" value="SYY_C-terminal"/>
    <property type="match status" value="1"/>
</dbReference>
<keyword evidence="2 10" id="KW-0963">Cytoplasm</keyword>
<dbReference type="SUPFAM" id="SSF52374">
    <property type="entry name" value="Nucleotidylyl transferase"/>
    <property type="match status" value="1"/>
</dbReference>
<organism evidence="13 14">
    <name type="scientific">Kosmotoga arenicorallina S304</name>
    <dbReference type="NCBI Taxonomy" id="1453497"/>
    <lineage>
        <taxon>Bacteria</taxon>
        <taxon>Thermotogati</taxon>
        <taxon>Thermotogota</taxon>
        <taxon>Thermotogae</taxon>
        <taxon>Kosmotogales</taxon>
        <taxon>Kosmotogaceae</taxon>
        <taxon>Kosmotoga</taxon>
    </lineage>
</organism>
<dbReference type="AlphaFoldDB" id="A0A182C744"/>
<reference evidence="13 14" key="1">
    <citation type="submission" date="2014-02" db="EMBL/GenBank/DDBJ databases">
        <title>Kosmotoga genome sequencing.</title>
        <authorList>
            <person name="Pollo S.M."/>
            <person name="Charchuk R."/>
            <person name="Nesbo C.L."/>
        </authorList>
    </citation>
    <scope>NUCLEOTIDE SEQUENCE [LARGE SCALE GENOMIC DNA]</scope>
    <source>
        <strain evidence="13 14">S304</strain>
    </source>
</reference>
<evidence type="ECO:0000313" key="14">
    <source>
        <dbReference type="Proteomes" id="UP000077339"/>
    </source>
</evidence>
<sequence>MVSPEKQLLELKRNAVSFVSESELLERLKEGKPLRVKLGVDPSRPDLHLGHAVVLRKLRQFQDYGHQVVLIIGDFTARIGDPSGRSKTRPMLSREEARENAITYSRQAFKILDKEKTEIRFNSEWHDRLNFEDVIRLAAKYTVARMLERHDFNKRYNNNEPISVAEFLYPLAQAYDSVVVKADVEIGGDDQYFNFIVARKIQEEYGLRAQIVLTFPLIEGTDGNLKMSKSYDNYIGFEDPPVDMYGKIMSIPDKLIVKYMKLLTDIPEAEIAEYEKQMENRAVNPRDIKMKLAYDITHQFHGREKADEAQDYFVKVFRKKDIPEEMPEIVLNCDNIDIVELLTKFAGISSRSEARRLIQQGGVKINNSVIDDMHAKLRLSDGDVLRIGKRRFFRIKNKS</sequence>
<dbReference type="InterPro" id="IPR024108">
    <property type="entry name" value="Tyr-tRNA-ligase_bac_2"/>
</dbReference>
<dbReference type="FunFam" id="1.10.240.10:FF:000006">
    <property type="entry name" value="Tyrosine--tRNA ligase"/>
    <property type="match status" value="1"/>
</dbReference>
<comment type="function">
    <text evidence="10">Catalyzes the attachment of tyrosine to tRNA(Tyr) in a two-step reaction: tyrosine is first activated by ATP to form Tyr-AMP and then transferred to the acceptor end of tRNA(Tyr).</text>
</comment>
<dbReference type="GO" id="GO:0006437">
    <property type="term" value="P:tyrosyl-tRNA aminoacylation"/>
    <property type="evidence" value="ECO:0007669"/>
    <property type="project" value="UniProtKB-UniRule"/>
</dbReference>
<dbReference type="STRING" id="1453497.AT15_07355"/>
<dbReference type="InterPro" id="IPR002305">
    <property type="entry name" value="aa-tRNA-synth_Ic"/>
</dbReference>
<dbReference type="RefSeq" id="WP_068346335.1">
    <property type="nucleotide sequence ID" value="NZ_JFHK01000004.1"/>
</dbReference>
<dbReference type="PANTHER" id="PTHR11766">
    <property type="entry name" value="TYROSYL-TRNA SYNTHETASE"/>
    <property type="match status" value="1"/>
</dbReference>
<dbReference type="GO" id="GO:0003723">
    <property type="term" value="F:RNA binding"/>
    <property type="evidence" value="ECO:0007669"/>
    <property type="project" value="UniProtKB-KW"/>
</dbReference>
<keyword evidence="4 10" id="KW-0547">Nucleotide-binding</keyword>
<keyword evidence="3 10" id="KW-0436">Ligase</keyword>
<dbReference type="FunFam" id="3.40.50.620:FF:000061">
    <property type="entry name" value="Tyrosine--tRNA ligase"/>
    <property type="match status" value="1"/>
</dbReference>
<dbReference type="EMBL" id="JFHK01000004">
    <property type="protein sequence ID" value="OAA31305.1"/>
    <property type="molecule type" value="Genomic_DNA"/>
</dbReference>
<evidence type="ECO:0000256" key="3">
    <source>
        <dbReference type="ARBA" id="ARBA00022598"/>
    </source>
</evidence>
<dbReference type="InterPro" id="IPR002942">
    <property type="entry name" value="S4_RNA-bd"/>
</dbReference>
<dbReference type="CDD" id="cd00805">
    <property type="entry name" value="TyrRS_core"/>
    <property type="match status" value="1"/>
</dbReference>
<evidence type="ECO:0000259" key="12">
    <source>
        <dbReference type="SMART" id="SM00363"/>
    </source>
</evidence>
<dbReference type="HAMAP" id="MF_02007">
    <property type="entry name" value="Tyr_tRNA_synth_type2"/>
    <property type="match status" value="1"/>
</dbReference>
<evidence type="ECO:0000256" key="2">
    <source>
        <dbReference type="ARBA" id="ARBA00022490"/>
    </source>
</evidence>
<dbReference type="Gene3D" id="3.40.50.620">
    <property type="entry name" value="HUPs"/>
    <property type="match status" value="1"/>
</dbReference>
<dbReference type="Gene3D" id="3.10.290.10">
    <property type="entry name" value="RNA-binding S4 domain"/>
    <property type="match status" value="1"/>
</dbReference>
<dbReference type="GO" id="GO:0005524">
    <property type="term" value="F:ATP binding"/>
    <property type="evidence" value="ECO:0007669"/>
    <property type="project" value="UniProtKB-UniRule"/>
</dbReference>
<keyword evidence="8 10" id="KW-0030">Aminoacyl-tRNA synthetase</keyword>
<evidence type="ECO:0000256" key="10">
    <source>
        <dbReference type="HAMAP-Rule" id="MF_02007"/>
    </source>
</evidence>
<dbReference type="Proteomes" id="UP000077339">
    <property type="component" value="Unassembled WGS sequence"/>
</dbReference>
<evidence type="ECO:0000256" key="9">
    <source>
        <dbReference type="ARBA" id="ARBA00048248"/>
    </source>
</evidence>
<comment type="catalytic activity">
    <reaction evidence="9 10">
        <text>tRNA(Tyr) + L-tyrosine + ATP = L-tyrosyl-tRNA(Tyr) + AMP + diphosphate + H(+)</text>
        <dbReference type="Rhea" id="RHEA:10220"/>
        <dbReference type="Rhea" id="RHEA-COMP:9706"/>
        <dbReference type="Rhea" id="RHEA-COMP:9707"/>
        <dbReference type="ChEBI" id="CHEBI:15378"/>
        <dbReference type="ChEBI" id="CHEBI:30616"/>
        <dbReference type="ChEBI" id="CHEBI:33019"/>
        <dbReference type="ChEBI" id="CHEBI:58315"/>
        <dbReference type="ChEBI" id="CHEBI:78442"/>
        <dbReference type="ChEBI" id="CHEBI:78536"/>
        <dbReference type="ChEBI" id="CHEBI:456215"/>
        <dbReference type="EC" id="6.1.1.1"/>
    </reaction>
</comment>
<evidence type="ECO:0000313" key="13">
    <source>
        <dbReference type="EMBL" id="OAA31305.1"/>
    </source>
</evidence>
<feature type="binding site" evidence="10">
    <location>
        <position position="229"/>
    </location>
    <ligand>
        <name>ATP</name>
        <dbReference type="ChEBI" id="CHEBI:30616"/>
    </ligand>
</feature>
<comment type="subcellular location">
    <subcellularLocation>
        <location evidence="10">Cytoplasm</location>
    </subcellularLocation>
</comment>
<feature type="short sequence motif" description="'HIGH' region" evidence="10">
    <location>
        <begin position="42"/>
        <end position="51"/>
    </location>
</feature>
<dbReference type="InterPro" id="IPR002307">
    <property type="entry name" value="Tyr-tRNA-ligase"/>
</dbReference>
<dbReference type="InterPro" id="IPR014729">
    <property type="entry name" value="Rossmann-like_a/b/a_fold"/>
</dbReference>
<gene>
    <name evidence="10" type="primary">tyrS</name>
    <name evidence="13" type="ORF">AT15_07355</name>
</gene>
<proteinExistence type="inferred from homology"/>
<dbReference type="Gene3D" id="1.10.240.10">
    <property type="entry name" value="Tyrosyl-Transfer RNA Synthetase"/>
    <property type="match status" value="1"/>
</dbReference>
<dbReference type="GO" id="GO:0004831">
    <property type="term" value="F:tyrosine-tRNA ligase activity"/>
    <property type="evidence" value="ECO:0007669"/>
    <property type="project" value="UniProtKB-UniRule"/>
</dbReference>
<comment type="similarity">
    <text evidence="10">Belongs to the class-I aminoacyl-tRNA synthetase family. TyrS type 2 subfamily.</text>
</comment>
<dbReference type="NCBIfam" id="TIGR00234">
    <property type="entry name" value="tyrS"/>
    <property type="match status" value="1"/>
</dbReference>
<feature type="domain" description="RNA-binding S4" evidence="12">
    <location>
        <begin position="337"/>
        <end position="398"/>
    </location>
</feature>
<dbReference type="InterPro" id="IPR024088">
    <property type="entry name" value="Tyr-tRNA-ligase_bac-type"/>
</dbReference>
<evidence type="ECO:0000256" key="5">
    <source>
        <dbReference type="ARBA" id="ARBA00022840"/>
    </source>
</evidence>
<dbReference type="PROSITE" id="PS50889">
    <property type="entry name" value="S4"/>
    <property type="match status" value="1"/>
</dbReference>
<dbReference type="PANTHER" id="PTHR11766:SF1">
    <property type="entry name" value="TYROSINE--TRNA LIGASE"/>
    <property type="match status" value="1"/>
</dbReference>
<dbReference type="SMART" id="SM00363">
    <property type="entry name" value="S4"/>
    <property type="match status" value="1"/>
</dbReference>
<comment type="caution">
    <text evidence="13">The sequence shown here is derived from an EMBL/GenBank/DDBJ whole genome shotgun (WGS) entry which is preliminary data.</text>
</comment>
<dbReference type="OrthoDB" id="9804243at2"/>
<dbReference type="CDD" id="cd00165">
    <property type="entry name" value="S4"/>
    <property type="match status" value="1"/>
</dbReference>
<evidence type="ECO:0000256" key="6">
    <source>
        <dbReference type="ARBA" id="ARBA00022884"/>
    </source>
</evidence>
<dbReference type="SUPFAM" id="SSF55174">
    <property type="entry name" value="Alpha-L RNA-binding motif"/>
    <property type="match status" value="1"/>
</dbReference>
<evidence type="ECO:0000256" key="4">
    <source>
        <dbReference type="ARBA" id="ARBA00022741"/>
    </source>
</evidence>
<evidence type="ECO:0000256" key="8">
    <source>
        <dbReference type="ARBA" id="ARBA00023146"/>
    </source>
</evidence>
<dbReference type="PATRIC" id="fig|1453497.3.peg.1466"/>
<keyword evidence="5 10" id="KW-0067">ATP-binding</keyword>
<dbReference type="EC" id="6.1.1.1" evidence="10"/>
<evidence type="ECO:0000256" key="7">
    <source>
        <dbReference type="ARBA" id="ARBA00022917"/>
    </source>
</evidence>
<evidence type="ECO:0000256" key="1">
    <source>
        <dbReference type="ARBA" id="ARBA00011738"/>
    </source>
</evidence>